<keyword evidence="8 12" id="KW-0560">Oxidoreductase</keyword>
<accession>A0A520N026</accession>
<dbReference type="EC" id="3.5.4.9" evidence="12"/>
<organism evidence="15 16">
    <name type="scientific">SAR86 cluster bacterium</name>
    <dbReference type="NCBI Taxonomy" id="2030880"/>
    <lineage>
        <taxon>Bacteria</taxon>
        <taxon>Pseudomonadati</taxon>
        <taxon>Pseudomonadota</taxon>
        <taxon>Gammaproteobacteria</taxon>
        <taxon>SAR86 cluster</taxon>
    </lineage>
</organism>
<comment type="function">
    <text evidence="12">Catalyzes the oxidation of 5,10-methylenetetrahydrofolate to 5,10-methenyltetrahydrofolate and then the hydrolysis of 5,10-methenyltetrahydrofolate to 10-formyltetrahydrofolate.</text>
</comment>
<name>A0A520N026_9GAMM</name>
<comment type="similarity">
    <text evidence="12">Belongs to the tetrahydrofolate dehydrogenase/cyclohydrolase family.</text>
</comment>
<reference evidence="15 16" key="1">
    <citation type="submission" date="2019-02" db="EMBL/GenBank/DDBJ databases">
        <title>Prokaryotic population dynamics and viral predation in marine succession experiment using metagenomics: the confinement effect.</title>
        <authorList>
            <person name="Haro-Moreno J.M."/>
            <person name="Rodriguez-Valera F."/>
            <person name="Lopez-Perez M."/>
        </authorList>
    </citation>
    <scope>NUCLEOTIDE SEQUENCE [LARGE SCALE GENOMIC DNA]</scope>
    <source>
        <strain evidence="15">MED-G159</strain>
    </source>
</reference>
<evidence type="ECO:0000256" key="3">
    <source>
        <dbReference type="ARBA" id="ARBA00022563"/>
    </source>
</evidence>
<gene>
    <name evidence="12" type="primary">folD</name>
    <name evidence="15" type="ORF">EVA92_01305</name>
</gene>
<feature type="domain" description="Tetrahydrofolate dehydrogenase/cyclohydrolase NAD(P)-binding" evidence="14">
    <location>
        <begin position="151"/>
        <end position="289"/>
    </location>
</feature>
<dbReference type="PRINTS" id="PR00085">
    <property type="entry name" value="THFDHDRGNASE"/>
</dbReference>
<evidence type="ECO:0000256" key="4">
    <source>
        <dbReference type="ARBA" id="ARBA00022605"/>
    </source>
</evidence>
<evidence type="ECO:0000256" key="8">
    <source>
        <dbReference type="ARBA" id="ARBA00023002"/>
    </source>
</evidence>
<dbReference type="AlphaFoldDB" id="A0A520N026"/>
<dbReference type="GO" id="GO:0004477">
    <property type="term" value="F:methenyltetrahydrofolate cyclohydrolase activity"/>
    <property type="evidence" value="ECO:0007669"/>
    <property type="project" value="UniProtKB-UniRule"/>
</dbReference>
<keyword evidence="4 12" id="KW-0028">Amino-acid biosynthesis</keyword>
<dbReference type="Pfam" id="PF00763">
    <property type="entry name" value="THF_DHG_CYH"/>
    <property type="match status" value="1"/>
</dbReference>
<dbReference type="InterPro" id="IPR020631">
    <property type="entry name" value="THF_DH/CycHdrlase_NAD-bd_dom"/>
</dbReference>
<evidence type="ECO:0000256" key="5">
    <source>
        <dbReference type="ARBA" id="ARBA00022755"/>
    </source>
</evidence>
<feature type="domain" description="Tetrahydrofolate dehydrogenase/cyclohydrolase catalytic" evidence="13">
    <location>
        <begin position="17"/>
        <end position="132"/>
    </location>
</feature>
<dbReference type="EMBL" id="SHBE01000002">
    <property type="protein sequence ID" value="RZO26821.1"/>
    <property type="molecule type" value="Genomic_DNA"/>
</dbReference>
<dbReference type="Pfam" id="PF02882">
    <property type="entry name" value="THF_DHG_CYH_C"/>
    <property type="match status" value="1"/>
</dbReference>
<evidence type="ECO:0000256" key="11">
    <source>
        <dbReference type="ARBA" id="ARBA00023268"/>
    </source>
</evidence>
<evidence type="ECO:0000256" key="6">
    <source>
        <dbReference type="ARBA" id="ARBA00022801"/>
    </source>
</evidence>
<sequence>MCFNIKQKFKVSNCIVMDGKKVAEDSSKIIREKSTELTKRFDRQPSLAAIIVGDDPASHTYVSMKEKACKDHGIITQTFRKPFNSKTMEIVELITSLNNDDDIDGILLQHPVPKHIDESKCFNCIDISKDVDGVTTLGFGNMFMNQQAFKSCTPYGIMRLLKSYKIDLEGLRALVIGRSQILGKPMAGMLLNADATVTIAHSKTKNLDEIIGESDLVVVAVGVPKFVKSHQLKPGSILIDAGYHPQSKCGDVDLDGIEDIVSAYTPVPGGVGPMTINTLILNTVLSMEARLNVQ</sequence>
<dbReference type="InterPro" id="IPR000672">
    <property type="entry name" value="THF_DH/CycHdrlase"/>
</dbReference>
<evidence type="ECO:0000256" key="10">
    <source>
        <dbReference type="ARBA" id="ARBA00023167"/>
    </source>
</evidence>
<keyword evidence="11 12" id="KW-0511">Multifunctional enzyme</keyword>
<dbReference type="GO" id="GO:0006164">
    <property type="term" value="P:purine nucleotide biosynthetic process"/>
    <property type="evidence" value="ECO:0007669"/>
    <property type="project" value="UniProtKB-KW"/>
</dbReference>
<dbReference type="GO" id="GO:0004488">
    <property type="term" value="F:methylenetetrahydrofolate dehydrogenase (NADP+) activity"/>
    <property type="evidence" value="ECO:0007669"/>
    <property type="project" value="UniProtKB-UniRule"/>
</dbReference>
<keyword evidence="5 12" id="KW-0658">Purine biosynthesis</keyword>
<comment type="caution">
    <text evidence="12">Lacks conserved residue(s) required for the propagation of feature annotation.</text>
</comment>
<comment type="subunit">
    <text evidence="2 12">Homodimer.</text>
</comment>
<evidence type="ECO:0000313" key="16">
    <source>
        <dbReference type="Proteomes" id="UP000315825"/>
    </source>
</evidence>
<dbReference type="GO" id="GO:0000105">
    <property type="term" value="P:L-histidine biosynthetic process"/>
    <property type="evidence" value="ECO:0007669"/>
    <property type="project" value="UniProtKB-KW"/>
</dbReference>
<protein>
    <recommendedName>
        <fullName evidence="12">Bifunctional protein FolD</fullName>
    </recommendedName>
    <domain>
        <recommendedName>
            <fullName evidence="12">Methylenetetrahydrofolate dehydrogenase</fullName>
            <ecNumber evidence="12">1.5.1.5</ecNumber>
        </recommendedName>
    </domain>
    <domain>
        <recommendedName>
            <fullName evidence="12">Methenyltetrahydrofolate cyclohydrolase</fullName>
            <ecNumber evidence="12">3.5.4.9</ecNumber>
        </recommendedName>
    </domain>
</protein>
<dbReference type="Gene3D" id="3.40.50.720">
    <property type="entry name" value="NAD(P)-binding Rossmann-like Domain"/>
    <property type="match status" value="1"/>
</dbReference>
<comment type="catalytic activity">
    <reaction evidence="12">
        <text>(6R)-5,10-methylene-5,6,7,8-tetrahydrofolate + NADP(+) = (6R)-5,10-methenyltetrahydrofolate + NADPH</text>
        <dbReference type="Rhea" id="RHEA:22812"/>
        <dbReference type="ChEBI" id="CHEBI:15636"/>
        <dbReference type="ChEBI" id="CHEBI:57455"/>
        <dbReference type="ChEBI" id="CHEBI:57783"/>
        <dbReference type="ChEBI" id="CHEBI:58349"/>
        <dbReference type="EC" id="1.5.1.5"/>
    </reaction>
</comment>
<dbReference type="Gene3D" id="3.40.50.10860">
    <property type="entry name" value="Leucine Dehydrogenase, chain A, domain 1"/>
    <property type="match status" value="1"/>
</dbReference>
<evidence type="ECO:0000313" key="15">
    <source>
        <dbReference type="EMBL" id="RZO26821.1"/>
    </source>
</evidence>
<keyword evidence="3 12" id="KW-0554">One-carbon metabolism</keyword>
<evidence type="ECO:0000256" key="12">
    <source>
        <dbReference type="HAMAP-Rule" id="MF_01576"/>
    </source>
</evidence>
<dbReference type="FunFam" id="3.40.50.10860:FF:000005">
    <property type="entry name" value="C-1-tetrahydrofolate synthase, cytoplasmic, putative"/>
    <property type="match status" value="1"/>
</dbReference>
<dbReference type="PANTHER" id="PTHR48099:SF5">
    <property type="entry name" value="C-1-TETRAHYDROFOLATE SYNTHASE, CYTOPLASMIC"/>
    <property type="match status" value="1"/>
</dbReference>
<dbReference type="InterPro" id="IPR020867">
    <property type="entry name" value="THF_DH/CycHdrlase_CS"/>
</dbReference>
<dbReference type="EC" id="1.5.1.5" evidence="12"/>
<keyword evidence="10 12" id="KW-0486">Methionine biosynthesis</keyword>
<dbReference type="HAMAP" id="MF_01576">
    <property type="entry name" value="THF_DHG_CYH"/>
    <property type="match status" value="1"/>
</dbReference>
<comment type="pathway">
    <text evidence="1 12">One-carbon metabolism; tetrahydrofolate interconversion.</text>
</comment>
<dbReference type="Proteomes" id="UP000315825">
    <property type="component" value="Unassembled WGS sequence"/>
</dbReference>
<proteinExistence type="inferred from homology"/>
<dbReference type="InterPro" id="IPR020630">
    <property type="entry name" value="THF_DH/CycHdrlase_cat_dom"/>
</dbReference>
<feature type="binding site" evidence="12">
    <location>
        <begin position="177"/>
        <end position="179"/>
    </location>
    <ligand>
        <name>NADP(+)</name>
        <dbReference type="ChEBI" id="CHEBI:58349"/>
    </ligand>
</feature>
<dbReference type="SUPFAM" id="SSF51735">
    <property type="entry name" value="NAD(P)-binding Rossmann-fold domains"/>
    <property type="match status" value="1"/>
</dbReference>
<dbReference type="GO" id="GO:0009086">
    <property type="term" value="P:methionine biosynthetic process"/>
    <property type="evidence" value="ECO:0007669"/>
    <property type="project" value="UniProtKB-KW"/>
</dbReference>
<evidence type="ECO:0000259" key="13">
    <source>
        <dbReference type="Pfam" id="PF00763"/>
    </source>
</evidence>
<comment type="catalytic activity">
    <reaction evidence="12">
        <text>(6R)-5,10-methenyltetrahydrofolate + H2O = (6R)-10-formyltetrahydrofolate + H(+)</text>
        <dbReference type="Rhea" id="RHEA:23700"/>
        <dbReference type="ChEBI" id="CHEBI:15377"/>
        <dbReference type="ChEBI" id="CHEBI:15378"/>
        <dbReference type="ChEBI" id="CHEBI:57455"/>
        <dbReference type="ChEBI" id="CHEBI:195366"/>
        <dbReference type="EC" id="3.5.4.9"/>
    </reaction>
</comment>
<evidence type="ECO:0000256" key="7">
    <source>
        <dbReference type="ARBA" id="ARBA00022857"/>
    </source>
</evidence>
<dbReference type="UniPathway" id="UPA00193"/>
<dbReference type="InterPro" id="IPR046346">
    <property type="entry name" value="Aminoacid_DH-like_N_sf"/>
</dbReference>
<dbReference type="PANTHER" id="PTHR48099">
    <property type="entry name" value="C-1-TETRAHYDROFOLATE SYNTHASE, CYTOPLASMIC-RELATED"/>
    <property type="match status" value="1"/>
</dbReference>
<dbReference type="InterPro" id="IPR036291">
    <property type="entry name" value="NAD(P)-bd_dom_sf"/>
</dbReference>
<evidence type="ECO:0000259" key="14">
    <source>
        <dbReference type="Pfam" id="PF02882"/>
    </source>
</evidence>
<keyword evidence="9 12" id="KW-0368">Histidine biosynthesis</keyword>
<comment type="caution">
    <text evidence="15">The sequence shown here is derived from an EMBL/GenBank/DDBJ whole genome shotgun (WGS) entry which is preliminary data.</text>
</comment>
<evidence type="ECO:0000256" key="9">
    <source>
        <dbReference type="ARBA" id="ARBA00023102"/>
    </source>
</evidence>
<dbReference type="GO" id="GO:0005829">
    <property type="term" value="C:cytosol"/>
    <property type="evidence" value="ECO:0007669"/>
    <property type="project" value="TreeGrafter"/>
</dbReference>
<keyword evidence="6 12" id="KW-0378">Hydrolase</keyword>
<dbReference type="PROSITE" id="PS00767">
    <property type="entry name" value="THF_DHG_CYH_2"/>
    <property type="match status" value="1"/>
</dbReference>
<dbReference type="SUPFAM" id="SSF53223">
    <property type="entry name" value="Aminoacid dehydrogenase-like, N-terminal domain"/>
    <property type="match status" value="1"/>
</dbReference>
<keyword evidence="7 12" id="KW-0521">NADP</keyword>
<evidence type="ECO:0000256" key="1">
    <source>
        <dbReference type="ARBA" id="ARBA00004777"/>
    </source>
</evidence>
<dbReference type="CDD" id="cd01080">
    <property type="entry name" value="NAD_bind_m-THF_DH_Cyclohyd"/>
    <property type="match status" value="1"/>
</dbReference>
<evidence type="ECO:0000256" key="2">
    <source>
        <dbReference type="ARBA" id="ARBA00011738"/>
    </source>
</evidence>
<dbReference type="GO" id="GO:0035999">
    <property type="term" value="P:tetrahydrofolate interconversion"/>
    <property type="evidence" value="ECO:0007669"/>
    <property type="project" value="UniProtKB-UniRule"/>
</dbReference>